<reference evidence="2 3" key="1">
    <citation type="submission" date="2023-02" db="EMBL/GenBank/DDBJ databases">
        <title>Encephalitozoon hellem ATCC 50451 complete genome.</title>
        <authorList>
            <person name="Mascarenhas dos Santos A.C."/>
            <person name="Julian A.T."/>
            <person name="Pombert J.-F."/>
        </authorList>
    </citation>
    <scope>NUCLEOTIDE SEQUENCE [LARGE SCALE GENOMIC DNA]</scope>
    <source>
        <strain evidence="2 3">ATCC 50451</strain>
    </source>
</reference>
<dbReference type="Pfam" id="PF21581">
    <property type="entry name" value="SCD"/>
    <property type="match status" value="1"/>
</dbReference>
<sequence length="685" mass="78800">MEKENSANGTEALGAGHDSAAYSPFKASEDGCCPFDVFTPETLTSRLKEHEDCTEEIIKLIRSIHISQSKMKKLCKVFNSVSNYSTGSILELTRSGNRMLRYVSTYLMLDKIKQWVMEGRGFEVVETMYDEVFLVRFRDVDFNIRSICVEFMCEWVVSAPEIFNFPCYLKYIGWSLSDKNDNVRRKGIGSCIKLVRRKVDIQAFVSRFKSRMLELSLYDRNLGLRGDGKALCMSLYANGMLSKDDVYKVLGSIDERDKRLMVESVIRKILAREGQNDKCLLDNHEGLHELLSNTSLSLCTYIPHRDEDVEGFIDFILDFLKTKSSCCQSRVLCYLRILGVLSTGVVDLRKYHSILETVKDSKENIAEAMASISRLSPEVFKRQPDVTCRLFEVMKELAGHHRCEQMFSILVCLLKKLESDFPASVYPIVESFRSSSIEFIRCMIKSFDISEDVRKEHSTEIKCYAALWRIIANDYEKVNEYELKDVANPEVLCDFLIFFKEKCVEFGVVGREVERASDQGECFKVMYDKLSILMNSEAESVFIDSKSCISLFKLVDEGLLVDHTHIIFRRCEERLISEFLNKSKSKMNLVSGYFKYLMDVEERSIDKRIGRLIGSRCSMAKRGVDTEKIVFKGMKGIIEQKRVFLYDAVLVYFVSSLTTNECIILEQGLEKSKLKTSLLRRIRDG</sequence>
<dbReference type="SUPFAM" id="SSF48371">
    <property type="entry name" value="ARM repeat"/>
    <property type="match status" value="1"/>
</dbReference>
<accession>A0ABY8CHT0</accession>
<organism evidence="2 3">
    <name type="scientific">Encephalitozoon hellem</name>
    <name type="common">Microsporidian parasite</name>
    <dbReference type="NCBI Taxonomy" id="27973"/>
    <lineage>
        <taxon>Eukaryota</taxon>
        <taxon>Fungi</taxon>
        <taxon>Fungi incertae sedis</taxon>
        <taxon>Microsporidia</taxon>
        <taxon>Unikaryonidae</taxon>
        <taxon>Encephalitozoon</taxon>
    </lineage>
</organism>
<dbReference type="PROSITE" id="PS51425">
    <property type="entry name" value="SCD"/>
    <property type="match status" value="1"/>
</dbReference>
<protein>
    <submittedName>
        <fullName evidence="2">Cohesin</fullName>
    </submittedName>
</protein>
<dbReference type="InterPro" id="IPR016024">
    <property type="entry name" value="ARM-type_fold"/>
</dbReference>
<gene>
    <name evidence="2" type="ORF">PFJ87_04g01030</name>
</gene>
<keyword evidence="3" id="KW-1185">Reference proteome</keyword>
<evidence type="ECO:0000313" key="2">
    <source>
        <dbReference type="EMBL" id="WEL38430.1"/>
    </source>
</evidence>
<dbReference type="EMBL" id="CP119065">
    <property type="protein sequence ID" value="WEL38430.1"/>
    <property type="molecule type" value="Genomic_DNA"/>
</dbReference>
<dbReference type="InterPro" id="IPR020839">
    <property type="entry name" value="SCD"/>
</dbReference>
<dbReference type="InterPro" id="IPR039662">
    <property type="entry name" value="Cohesin_Scc3/SA"/>
</dbReference>
<proteinExistence type="predicted"/>
<dbReference type="Proteomes" id="UP001217963">
    <property type="component" value="Chromosome IV"/>
</dbReference>
<evidence type="ECO:0000259" key="1">
    <source>
        <dbReference type="PROSITE" id="PS51425"/>
    </source>
</evidence>
<dbReference type="PANTHER" id="PTHR11199">
    <property type="entry name" value="STROMAL ANTIGEN"/>
    <property type="match status" value="1"/>
</dbReference>
<name>A0ABY8CHT0_ENCHE</name>
<evidence type="ECO:0000313" key="3">
    <source>
        <dbReference type="Proteomes" id="UP001217963"/>
    </source>
</evidence>
<feature type="domain" description="SCD" evidence="1">
    <location>
        <begin position="133"/>
        <end position="215"/>
    </location>
</feature>
<dbReference type="PANTHER" id="PTHR11199:SF0">
    <property type="entry name" value="LD34181P-RELATED"/>
    <property type="match status" value="1"/>
</dbReference>